<accession>A0AAN7ZZP8</accession>
<dbReference type="Proteomes" id="UP001310594">
    <property type="component" value="Unassembled WGS sequence"/>
</dbReference>
<comment type="caution">
    <text evidence="1">The sequence shown here is derived from an EMBL/GenBank/DDBJ whole genome shotgun (WGS) entry which is preliminary data.</text>
</comment>
<reference evidence="1" key="1">
    <citation type="submission" date="2023-08" db="EMBL/GenBank/DDBJ databases">
        <title>Black Yeasts Isolated from many extreme environments.</title>
        <authorList>
            <person name="Coleine C."/>
            <person name="Stajich J.E."/>
            <person name="Selbmann L."/>
        </authorList>
    </citation>
    <scope>NUCLEOTIDE SEQUENCE</scope>
    <source>
        <strain evidence="1">CCFEE 5810</strain>
    </source>
</reference>
<gene>
    <name evidence="1" type="ORF">LTR97_008129</name>
</gene>
<organism evidence="1 2">
    <name type="scientific">Elasticomyces elasticus</name>
    <dbReference type="NCBI Taxonomy" id="574655"/>
    <lineage>
        <taxon>Eukaryota</taxon>
        <taxon>Fungi</taxon>
        <taxon>Dikarya</taxon>
        <taxon>Ascomycota</taxon>
        <taxon>Pezizomycotina</taxon>
        <taxon>Dothideomycetes</taxon>
        <taxon>Dothideomycetidae</taxon>
        <taxon>Mycosphaerellales</taxon>
        <taxon>Teratosphaeriaceae</taxon>
        <taxon>Elasticomyces</taxon>
    </lineage>
</organism>
<evidence type="ECO:0000313" key="2">
    <source>
        <dbReference type="Proteomes" id="UP001310594"/>
    </source>
</evidence>
<proteinExistence type="predicted"/>
<sequence length="164" mass="19371">MDEPHYFDFFALPPEMRDAIYELLVNDRLEIQQRRKGLPEPPVTVTLRNSPYSHLLLVSKQFSHEYRQRVHPFTTLEFEDNGKTIDTRVLVPPLIPLKVAFKLLILETYAHIDQIQMHRTWITSMLAKTERPASLAIHMHVGMLEQREDTDWQAHSQERFPQEA</sequence>
<dbReference type="AlphaFoldDB" id="A0AAN7ZZP8"/>
<evidence type="ECO:0000313" key="1">
    <source>
        <dbReference type="EMBL" id="KAK5696825.1"/>
    </source>
</evidence>
<name>A0AAN7ZZP8_9PEZI</name>
<dbReference type="EMBL" id="JAVRQU010000012">
    <property type="protein sequence ID" value="KAK5696825.1"/>
    <property type="molecule type" value="Genomic_DNA"/>
</dbReference>
<protein>
    <submittedName>
        <fullName evidence="1">Uncharacterized protein</fullName>
    </submittedName>
</protein>